<sequence length="893" mass="95838">MAQAAVRKFISVRPLAATDEGSVAYRSLNIAYNRLGGTLTGIGASLQNFAGLVKFHGEFLKDIHQRNVDQIKQETQSRVQAQEDLLGRARREEGRQKDAASESLQEREVERKAKESEAERNAKVKIPKKEKSWIEKLANFLEPVFSALQLLVGPFLTYGFFDWMSKPENLGKIKTFLNFFAGIWAFSRNLTKLGIGLLLDGISRTFGANPGKEGLAKHFDQFFGVLQIIGGIVTLWLASRVLMPWKLIGDVKFMTSLADGLNKSEQSLKEAADGADADGTKKPQRTDSKGRTAQQRLRDMKRAKRIKAIRGNLKIIAKGGGLLRGALSLAGRAGRFLFDKTVQGGKALADWAKNNFAKLTQNAKTYAGNAWNWGKEQAGKIGELAKLAKNPKKLGEVVLEKLKQTIKPIIEKDDRIKKVFDVSRDPKKGKEALKALVSKTMKSPGLKSFRNFLVAAKKNAKIGGIDKVIASVLALVDYGVFGESPVNAVVKAIGGLLGYAAGFAIGAPFGGVPGFVTGAAGGFAGEWVADRILEGLAKIPALKSVKDPLARMLPGPYKDRPLVRDPASPAGWGQALQDAAGSAQELAAGGQVKPNKDTSKEKTSNRGKNVEVAGGGEKAVIAAGKLILQQGFTVGEHPNFRKNNWSRGGPNTGKGYNPKGGERVGGHSGGSAHYKGLAIDVTDWRGGDWLGRTKELAEQMYQKRKELKVTQIIHDGWGSWFSGEGKPTKRPFGGHDSHLHLAFANGKGGGSLDPVTGYGGDGAGGGGSGYGGDAQEIAPHEPPSADTAMQSLLTALKQHLGDTQVVPAAGQPAPVPTPHPSVKPVKTEPKQEDLNKVAENLSKLSTDKVRRDKEGKVKTNTQLMVMQQNIITPSRTQAQAVSYGSTSPLVLSK</sequence>
<name>A0AC61TSI0_9CAUD</name>
<organism evidence="1 2">
    <name type="scientific">Synechococcus phage S-SZBM1</name>
    <dbReference type="NCBI Taxonomy" id="2926475"/>
    <lineage>
        <taxon>Viruses</taxon>
        <taxon>Duplodnaviria</taxon>
        <taxon>Heunggongvirae</taxon>
        <taxon>Uroviricota</taxon>
        <taxon>Caudoviricetes</taxon>
        <taxon>Pantevenvirales</taxon>
        <taxon>Kyanoviridae</taxon>
        <taxon>Shenzhenivirus</taxon>
        <taxon>Shenzhenivirus sszbm1</taxon>
    </lineage>
</organism>
<proteinExistence type="predicted"/>
<gene>
    <name evidence="1" type="ORF">SSZBM1_67</name>
</gene>
<reference evidence="1" key="1">
    <citation type="submission" date="2021-11" db="EMBL/GenBank/DDBJ databases">
        <authorList>
            <person name="Rong C."/>
            <person name="Yang Y."/>
            <person name="Li S."/>
            <person name="Zhou K."/>
            <person name="Xu Y."/>
            <person name="Zhang R."/>
            <person name="Zhang Y."/>
        </authorList>
    </citation>
    <scope>NUCLEOTIDE SEQUENCE</scope>
</reference>
<protein>
    <submittedName>
        <fullName evidence="1">Uncharacterized protein</fullName>
    </submittedName>
</protein>
<accession>A0AC61TSI0</accession>
<dbReference type="Proteomes" id="UP000829362">
    <property type="component" value="Segment"/>
</dbReference>
<evidence type="ECO:0000313" key="1">
    <source>
        <dbReference type="EMBL" id="UNH61184.1"/>
    </source>
</evidence>
<keyword evidence="2" id="KW-1185">Reference proteome</keyword>
<dbReference type="EMBL" id="OL473597">
    <property type="protein sequence ID" value="UNH61184.1"/>
    <property type="molecule type" value="Genomic_DNA"/>
</dbReference>
<evidence type="ECO:0000313" key="2">
    <source>
        <dbReference type="Proteomes" id="UP000829362"/>
    </source>
</evidence>